<keyword evidence="2" id="KW-0238">DNA-binding</keyword>
<evidence type="ECO:0000313" key="6">
    <source>
        <dbReference type="Proteomes" id="UP001221546"/>
    </source>
</evidence>
<dbReference type="PROSITE" id="PS51078">
    <property type="entry name" value="ICLR_ED"/>
    <property type="match status" value="1"/>
</dbReference>
<accession>A0ABY8JK60</accession>
<evidence type="ECO:0000256" key="2">
    <source>
        <dbReference type="ARBA" id="ARBA00023125"/>
    </source>
</evidence>
<dbReference type="InterPro" id="IPR050707">
    <property type="entry name" value="HTH_MetabolicPath_Reg"/>
</dbReference>
<name>A0ABY8JK60_9BRAD</name>
<proteinExistence type="predicted"/>
<evidence type="ECO:0000256" key="3">
    <source>
        <dbReference type="ARBA" id="ARBA00023163"/>
    </source>
</evidence>
<dbReference type="Pfam" id="PF01614">
    <property type="entry name" value="IclR_C"/>
    <property type="match status" value="1"/>
</dbReference>
<dbReference type="SMART" id="SM00346">
    <property type="entry name" value="HTH_ICLR"/>
    <property type="match status" value="1"/>
</dbReference>
<dbReference type="InterPro" id="IPR029016">
    <property type="entry name" value="GAF-like_dom_sf"/>
</dbReference>
<evidence type="ECO:0000313" key="5">
    <source>
        <dbReference type="EMBL" id="WFU64916.1"/>
    </source>
</evidence>
<organism evidence="5 6">
    <name type="scientific">Bradyrhizobium brasilense</name>
    <dbReference type="NCBI Taxonomy" id="1419277"/>
    <lineage>
        <taxon>Bacteria</taxon>
        <taxon>Pseudomonadati</taxon>
        <taxon>Pseudomonadota</taxon>
        <taxon>Alphaproteobacteria</taxon>
        <taxon>Hyphomicrobiales</taxon>
        <taxon>Nitrobacteraceae</taxon>
        <taxon>Bradyrhizobium</taxon>
    </lineage>
</organism>
<evidence type="ECO:0000256" key="1">
    <source>
        <dbReference type="ARBA" id="ARBA00023015"/>
    </source>
</evidence>
<dbReference type="Gene3D" id="1.10.10.10">
    <property type="entry name" value="Winged helix-like DNA-binding domain superfamily/Winged helix DNA-binding domain"/>
    <property type="match status" value="1"/>
</dbReference>
<dbReference type="RefSeq" id="WP_310885535.1">
    <property type="nucleotide sequence ID" value="NZ_CP121646.1"/>
</dbReference>
<gene>
    <name evidence="5" type="ORF">QA636_05055</name>
</gene>
<keyword evidence="1" id="KW-0805">Transcription regulation</keyword>
<dbReference type="SUPFAM" id="SSF55781">
    <property type="entry name" value="GAF domain-like"/>
    <property type="match status" value="1"/>
</dbReference>
<keyword evidence="6" id="KW-1185">Reference proteome</keyword>
<dbReference type="InterPro" id="IPR036390">
    <property type="entry name" value="WH_DNA-bd_sf"/>
</dbReference>
<dbReference type="Proteomes" id="UP001221546">
    <property type="component" value="Chromosome"/>
</dbReference>
<dbReference type="InterPro" id="IPR005471">
    <property type="entry name" value="Tscrpt_reg_IclR_N"/>
</dbReference>
<dbReference type="EMBL" id="CP121646">
    <property type="protein sequence ID" value="WFU64916.1"/>
    <property type="molecule type" value="Genomic_DNA"/>
</dbReference>
<dbReference type="InterPro" id="IPR036388">
    <property type="entry name" value="WH-like_DNA-bd_sf"/>
</dbReference>
<evidence type="ECO:0000259" key="4">
    <source>
        <dbReference type="PROSITE" id="PS51078"/>
    </source>
</evidence>
<keyword evidence="3" id="KW-0804">Transcription</keyword>
<feature type="domain" description="IclR-ED" evidence="4">
    <location>
        <begin position="73"/>
        <end position="257"/>
    </location>
</feature>
<dbReference type="Gene3D" id="3.30.450.40">
    <property type="match status" value="1"/>
</dbReference>
<dbReference type="InterPro" id="IPR014757">
    <property type="entry name" value="Tscrpt_reg_IclR_C"/>
</dbReference>
<dbReference type="Pfam" id="PF09339">
    <property type="entry name" value="HTH_IclR"/>
    <property type="match status" value="1"/>
</dbReference>
<dbReference type="PANTHER" id="PTHR30136">
    <property type="entry name" value="HELIX-TURN-HELIX TRANSCRIPTIONAL REGULATOR, ICLR FAMILY"/>
    <property type="match status" value="1"/>
</dbReference>
<dbReference type="PANTHER" id="PTHR30136:SF35">
    <property type="entry name" value="HTH-TYPE TRANSCRIPTIONAL REGULATOR RV1719"/>
    <property type="match status" value="1"/>
</dbReference>
<dbReference type="SUPFAM" id="SSF46785">
    <property type="entry name" value="Winged helix' DNA-binding domain"/>
    <property type="match status" value="1"/>
</dbReference>
<sequence length="259" mass="28069">MAIAETKERREGMAGLAKGLAIIEAFSVHPVMSVADAARASGATRAAARRCLLTLVELNYLELSGRDFRPLPRLRRLGGMMSKRDKLVQIAQPLLERARDEVAESVSLAVLDDNQSLFIARAQAEHYVQTGVRVGAYLPLYCSATGRILLGHHTDDEITRRLSQQQMSARSPRTLTTIPDVLSAIRTAAKNGYAISDEELAPGIRSMAVPVLAPNGDIVAAVSVSAATARVKVSDLRKRLLPVLLNCANQIAQPLNELR</sequence>
<protein>
    <submittedName>
        <fullName evidence="5">IclR family transcriptional regulator C-terminal domain-containing protein</fullName>
    </submittedName>
</protein>
<reference evidence="5 6" key="1">
    <citation type="submission" date="2023-04" db="EMBL/GenBank/DDBJ databases">
        <title>Australian commercial rhizobial inoculants.</title>
        <authorList>
            <person name="Kohlmeier M.G."/>
            <person name="O'Hara G.W."/>
            <person name="Colombi E."/>
            <person name="Ramsay J.P."/>
            <person name="Terpolilli J."/>
        </authorList>
    </citation>
    <scope>NUCLEOTIDE SEQUENCE [LARGE SCALE GENOMIC DNA]</scope>
    <source>
        <strain evidence="5 6">CB627</strain>
    </source>
</reference>